<comment type="subcellular location">
    <subcellularLocation>
        <location evidence="2">Cell envelope</location>
    </subcellularLocation>
</comment>
<dbReference type="EMBL" id="AP018933">
    <property type="protein sequence ID" value="BBG29642.1"/>
    <property type="molecule type" value="Genomic_DNA"/>
</dbReference>
<evidence type="ECO:0000256" key="1">
    <source>
        <dbReference type="ARBA" id="ARBA00001947"/>
    </source>
</evidence>
<dbReference type="GO" id="GO:0006508">
    <property type="term" value="P:proteolysis"/>
    <property type="evidence" value="ECO:0007669"/>
    <property type="project" value="UniProtKB-KW"/>
</dbReference>
<evidence type="ECO:0000259" key="9">
    <source>
        <dbReference type="PROSITE" id="PS51782"/>
    </source>
</evidence>
<dbReference type="InterPro" id="IPR045834">
    <property type="entry name" value="Csd3_N2"/>
</dbReference>
<evidence type="ECO:0000256" key="5">
    <source>
        <dbReference type="ARBA" id="ARBA00022801"/>
    </source>
</evidence>
<evidence type="ECO:0000256" key="7">
    <source>
        <dbReference type="ARBA" id="ARBA00023049"/>
    </source>
</evidence>
<evidence type="ECO:0000256" key="3">
    <source>
        <dbReference type="ARBA" id="ARBA00022670"/>
    </source>
</evidence>
<reference evidence="10 11" key="1">
    <citation type="submission" date="2018-09" db="EMBL/GenBank/DDBJ databases">
        <title>Zymobacter palmae IAM14233 (=T109) whole genome analysis.</title>
        <authorList>
            <person name="Yanase H."/>
        </authorList>
    </citation>
    <scope>NUCLEOTIDE SEQUENCE [LARGE SCALE GENOMIC DNA]</scope>
    <source>
        <strain evidence="10 11">IAM14233</strain>
    </source>
</reference>
<dbReference type="InterPro" id="IPR018392">
    <property type="entry name" value="LysM"/>
</dbReference>
<comment type="cofactor">
    <cofactor evidence="1">
        <name>Zn(2+)</name>
        <dbReference type="ChEBI" id="CHEBI:29105"/>
    </cofactor>
</comment>
<dbReference type="GO" id="GO:0004222">
    <property type="term" value="F:metalloendopeptidase activity"/>
    <property type="evidence" value="ECO:0007669"/>
    <property type="project" value="TreeGrafter"/>
</dbReference>
<gene>
    <name evidence="10" type="ORF">ZBT109_0869</name>
</gene>
<dbReference type="SUPFAM" id="SSF51261">
    <property type="entry name" value="Duplicated hybrid motif"/>
    <property type="match status" value="1"/>
</dbReference>
<dbReference type="InterPro" id="IPR011055">
    <property type="entry name" value="Dup_hybrid_motif"/>
</dbReference>
<dbReference type="Pfam" id="PF01551">
    <property type="entry name" value="Peptidase_M23"/>
    <property type="match status" value="1"/>
</dbReference>
<dbReference type="CDD" id="cd00118">
    <property type="entry name" value="LysM"/>
    <property type="match status" value="1"/>
</dbReference>
<accession>A0A348HDE0</accession>
<dbReference type="InterPro" id="IPR016047">
    <property type="entry name" value="M23ase_b-sheet_dom"/>
</dbReference>
<dbReference type="Pfam" id="PF19425">
    <property type="entry name" value="Csd3_N2"/>
    <property type="match status" value="1"/>
</dbReference>
<evidence type="ECO:0000256" key="4">
    <source>
        <dbReference type="ARBA" id="ARBA00022723"/>
    </source>
</evidence>
<keyword evidence="11" id="KW-1185">Reference proteome</keyword>
<dbReference type="PANTHER" id="PTHR21666:SF292">
    <property type="entry name" value="MUREIN DD-ENDOPEPTIDASE MEPM"/>
    <property type="match status" value="1"/>
</dbReference>
<keyword evidence="3" id="KW-0645">Protease</keyword>
<keyword evidence="6" id="KW-0862">Zinc</keyword>
<dbReference type="Gene3D" id="3.10.450.350">
    <property type="match status" value="2"/>
</dbReference>
<dbReference type="CDD" id="cd12797">
    <property type="entry name" value="M23_peptidase"/>
    <property type="match status" value="1"/>
</dbReference>
<proteinExistence type="predicted"/>
<sequence length="500" mass="54406">MVSVLGIHAYQQHRPQAPLQDAPHNTADVAMNQVSDTDNEDDDGDSDDIHFAVDTAGAQLLTALSHTDPIDTDSTTISPFHQRFLSALTTGNDADFSDELPYDDDALGNQGALDQEVATEPSDDQLRWLSYTVQPGDSFGSIAAQSMGLDAVKVSNLLNSLPDNNTRRILTQLRIGMSIDYQVDARNQLVSLRVMRTARDGLLLTHEDSGRYAYTNIHRNVEPMQRTYAGTVNGSFGQSAQASGLSSSEVTEITRALSRKLNFRAQARAGDQFQALIEADTLDGKKLGSRVLAIQYKGASSNVTLVRYNDSFYTPDGRGLDPSFNRFPFSGQHPVTSAFDLTRLHPVTHRVAPHHGTDFGMPTGTTIKSPSAGVVTQVAYNQYAGHYLVIDHGEGLKTRYLHLSRSLVRQGERVNMGAPIALSGSTGRVTGPHLHYEVLVSNRAVDPMRVKLPNGQQLSGAQLASFKRQAQQFIARLSSPDNDRAYAQNGNASLQEGKGS</sequence>
<dbReference type="PROSITE" id="PS51782">
    <property type="entry name" value="LYSM"/>
    <property type="match status" value="1"/>
</dbReference>
<dbReference type="AlphaFoldDB" id="A0A348HDE0"/>
<feature type="domain" description="LysM" evidence="9">
    <location>
        <begin position="129"/>
        <end position="181"/>
    </location>
</feature>
<dbReference type="Proteomes" id="UP000267342">
    <property type="component" value="Chromosome"/>
</dbReference>
<evidence type="ECO:0000313" key="11">
    <source>
        <dbReference type="Proteomes" id="UP000267342"/>
    </source>
</evidence>
<protein>
    <submittedName>
        <fullName evidence="10">Membrane proteins</fullName>
    </submittedName>
</protein>
<keyword evidence="7" id="KW-0482">Metalloprotease</keyword>
<keyword evidence="4" id="KW-0479">Metal-binding</keyword>
<evidence type="ECO:0000256" key="8">
    <source>
        <dbReference type="SAM" id="MobiDB-lite"/>
    </source>
</evidence>
<evidence type="ECO:0000313" key="10">
    <source>
        <dbReference type="EMBL" id="BBG29642.1"/>
    </source>
</evidence>
<organism evidence="10 11">
    <name type="scientific">Zymobacter palmae</name>
    <dbReference type="NCBI Taxonomy" id="33074"/>
    <lineage>
        <taxon>Bacteria</taxon>
        <taxon>Pseudomonadati</taxon>
        <taxon>Pseudomonadota</taxon>
        <taxon>Gammaproteobacteria</taxon>
        <taxon>Oceanospirillales</taxon>
        <taxon>Halomonadaceae</taxon>
        <taxon>Zymobacter group</taxon>
        <taxon>Zymobacter</taxon>
    </lineage>
</organism>
<evidence type="ECO:0000256" key="6">
    <source>
        <dbReference type="ARBA" id="ARBA00022833"/>
    </source>
</evidence>
<name>A0A348HDE0_9GAMM</name>
<dbReference type="STRING" id="1123510.GCA_000620025_02239"/>
<dbReference type="KEGG" id="zpl:ZBT109_0869"/>
<dbReference type="RefSeq" id="WP_232012881.1">
    <property type="nucleotide sequence ID" value="NZ_AP018933.1"/>
</dbReference>
<dbReference type="GO" id="GO:0030313">
    <property type="term" value="C:cell envelope"/>
    <property type="evidence" value="ECO:0007669"/>
    <property type="project" value="UniProtKB-SubCell"/>
</dbReference>
<dbReference type="GO" id="GO:0046872">
    <property type="term" value="F:metal ion binding"/>
    <property type="evidence" value="ECO:0007669"/>
    <property type="project" value="UniProtKB-KW"/>
</dbReference>
<dbReference type="FunFam" id="2.70.70.10:FF:000002">
    <property type="entry name" value="Murein DD-endopeptidase MepM"/>
    <property type="match status" value="1"/>
</dbReference>
<dbReference type="Gene3D" id="2.70.70.10">
    <property type="entry name" value="Glucose Permease (Domain IIA)"/>
    <property type="match status" value="1"/>
</dbReference>
<dbReference type="InterPro" id="IPR050570">
    <property type="entry name" value="Cell_wall_metabolism_enzyme"/>
</dbReference>
<keyword evidence="5" id="KW-0378">Hydrolase</keyword>
<dbReference type="PANTHER" id="PTHR21666">
    <property type="entry name" value="PEPTIDASE-RELATED"/>
    <property type="match status" value="1"/>
</dbReference>
<evidence type="ECO:0000256" key="2">
    <source>
        <dbReference type="ARBA" id="ARBA00004196"/>
    </source>
</evidence>
<feature type="region of interest" description="Disordered" evidence="8">
    <location>
        <begin position="481"/>
        <end position="500"/>
    </location>
</feature>